<dbReference type="Proteomes" id="UP001358586">
    <property type="component" value="Chromosome 2"/>
</dbReference>
<evidence type="ECO:0000313" key="1">
    <source>
        <dbReference type="EMBL" id="KAK5843006.1"/>
    </source>
</evidence>
<sequence>MKKKYPGPHACVLTGASQDHLRLDLNMIANIILLVVDASPQIEISLLIVNIHSQYQYTPTELAYVGQIARDGTYCDDMMQEIRRNTTKVKMMYVVCHSHQNFDFRVMEHARSNQEMLGASYRMNLTEETYDCKRFQTLQFSCAHTITACENILIEYAHYINDVYQLQHIRSVWSPEFPPIPNGSMWSLVSSALFELVPNKDLHHISKGHLNSTRIKNNMDIRERYNQ</sequence>
<keyword evidence="2" id="KW-1185">Reference proteome</keyword>
<comment type="caution">
    <text evidence="1">The sequence shown here is derived from an EMBL/GenBank/DDBJ whole genome shotgun (WGS) entry which is preliminary data.</text>
</comment>
<gene>
    <name evidence="1" type="ORF">PVK06_005433</name>
</gene>
<reference evidence="1 2" key="1">
    <citation type="submission" date="2023-03" db="EMBL/GenBank/DDBJ databases">
        <title>WGS of Gossypium arboreum.</title>
        <authorList>
            <person name="Yu D."/>
        </authorList>
    </citation>
    <scope>NUCLEOTIDE SEQUENCE [LARGE SCALE GENOMIC DNA]</scope>
    <source>
        <tissue evidence="1">Leaf</tissue>
    </source>
</reference>
<dbReference type="EMBL" id="JARKNE010000002">
    <property type="protein sequence ID" value="KAK5843006.1"/>
    <property type="molecule type" value="Genomic_DNA"/>
</dbReference>
<evidence type="ECO:0000313" key="2">
    <source>
        <dbReference type="Proteomes" id="UP001358586"/>
    </source>
</evidence>
<proteinExistence type="predicted"/>
<accession>A0ABR0QVK9</accession>
<name>A0ABR0QVK9_GOSAR</name>
<protein>
    <submittedName>
        <fullName evidence="1">Uncharacterized protein</fullName>
    </submittedName>
</protein>
<organism evidence="1 2">
    <name type="scientific">Gossypium arboreum</name>
    <name type="common">Tree cotton</name>
    <name type="synonym">Gossypium nanking</name>
    <dbReference type="NCBI Taxonomy" id="29729"/>
    <lineage>
        <taxon>Eukaryota</taxon>
        <taxon>Viridiplantae</taxon>
        <taxon>Streptophyta</taxon>
        <taxon>Embryophyta</taxon>
        <taxon>Tracheophyta</taxon>
        <taxon>Spermatophyta</taxon>
        <taxon>Magnoliopsida</taxon>
        <taxon>eudicotyledons</taxon>
        <taxon>Gunneridae</taxon>
        <taxon>Pentapetalae</taxon>
        <taxon>rosids</taxon>
        <taxon>malvids</taxon>
        <taxon>Malvales</taxon>
        <taxon>Malvaceae</taxon>
        <taxon>Malvoideae</taxon>
        <taxon>Gossypium</taxon>
    </lineage>
</organism>